<name>A0AAE1APZ9_9GAST</name>
<reference evidence="1" key="1">
    <citation type="journal article" date="2023" name="G3 (Bethesda)">
        <title>A reference genome for the long-term kleptoplast-retaining sea slug Elysia crispata morphotype clarki.</title>
        <authorList>
            <person name="Eastman K.E."/>
            <person name="Pendleton A.L."/>
            <person name="Shaikh M.A."/>
            <person name="Suttiyut T."/>
            <person name="Ogas R."/>
            <person name="Tomko P."/>
            <person name="Gavelis G."/>
            <person name="Widhalm J.R."/>
            <person name="Wisecaver J.H."/>
        </authorList>
    </citation>
    <scope>NUCLEOTIDE SEQUENCE</scope>
    <source>
        <strain evidence="1">ECLA1</strain>
    </source>
</reference>
<evidence type="ECO:0000313" key="2">
    <source>
        <dbReference type="Proteomes" id="UP001283361"/>
    </source>
</evidence>
<feature type="non-terminal residue" evidence="1">
    <location>
        <position position="172"/>
    </location>
</feature>
<organism evidence="1 2">
    <name type="scientific">Elysia crispata</name>
    <name type="common">lettuce slug</name>
    <dbReference type="NCBI Taxonomy" id="231223"/>
    <lineage>
        <taxon>Eukaryota</taxon>
        <taxon>Metazoa</taxon>
        <taxon>Spiralia</taxon>
        <taxon>Lophotrochozoa</taxon>
        <taxon>Mollusca</taxon>
        <taxon>Gastropoda</taxon>
        <taxon>Heterobranchia</taxon>
        <taxon>Euthyneura</taxon>
        <taxon>Panpulmonata</taxon>
        <taxon>Sacoglossa</taxon>
        <taxon>Placobranchoidea</taxon>
        <taxon>Plakobranchidae</taxon>
        <taxon>Elysia</taxon>
    </lineage>
</organism>
<sequence>EAKNLPAASSASGGRNTCCAIKIDSEEIFRTSTVEKSRDALPTEPAMWHPHQAPDNRTHKATSRMIGVRAADLKTLMPRTLNSHVICSLIVKTKETISASHCTPSVFRSQDTAISLYLKRKPFNWRSYVLQETSATRIFLPKLSVAKPGLPNSILPFDKRVEFKSSSRHEDA</sequence>
<accession>A0AAE1APZ9</accession>
<comment type="caution">
    <text evidence="1">The sequence shown here is derived from an EMBL/GenBank/DDBJ whole genome shotgun (WGS) entry which is preliminary data.</text>
</comment>
<proteinExistence type="predicted"/>
<dbReference type="AlphaFoldDB" id="A0AAE1APZ9"/>
<dbReference type="Proteomes" id="UP001283361">
    <property type="component" value="Unassembled WGS sequence"/>
</dbReference>
<protein>
    <submittedName>
        <fullName evidence="1">Uncharacterized protein</fullName>
    </submittedName>
</protein>
<gene>
    <name evidence="1" type="ORF">RRG08_026817</name>
</gene>
<evidence type="ECO:0000313" key="1">
    <source>
        <dbReference type="EMBL" id="KAK3791915.1"/>
    </source>
</evidence>
<keyword evidence="2" id="KW-1185">Reference proteome</keyword>
<dbReference type="EMBL" id="JAWDGP010001428">
    <property type="protein sequence ID" value="KAK3791915.1"/>
    <property type="molecule type" value="Genomic_DNA"/>
</dbReference>